<feature type="transmembrane region" description="Helical" evidence="1">
    <location>
        <begin position="103"/>
        <end position="123"/>
    </location>
</feature>
<keyword evidence="3" id="KW-1185">Reference proteome</keyword>
<evidence type="ECO:0000256" key="1">
    <source>
        <dbReference type="SAM" id="Phobius"/>
    </source>
</evidence>
<dbReference type="EMBL" id="JAUSUZ010000001">
    <property type="protein sequence ID" value="MDQ0369517.1"/>
    <property type="molecule type" value="Genomic_DNA"/>
</dbReference>
<evidence type="ECO:0000313" key="2">
    <source>
        <dbReference type="EMBL" id="MDQ0369517.1"/>
    </source>
</evidence>
<dbReference type="InterPro" id="IPR019099">
    <property type="entry name" value="Uncharacterised_PGPGW_TM"/>
</dbReference>
<dbReference type="AlphaFoldDB" id="A0AAE3W692"/>
<protein>
    <submittedName>
        <fullName evidence="2">Uncharacterized protein (TIGR02611 family)</fullName>
    </submittedName>
</protein>
<keyword evidence="1" id="KW-0472">Membrane</keyword>
<evidence type="ECO:0000313" key="3">
    <source>
        <dbReference type="Proteomes" id="UP001240236"/>
    </source>
</evidence>
<dbReference type="Pfam" id="PF09656">
    <property type="entry name" value="PGPGW"/>
    <property type="match status" value="1"/>
</dbReference>
<dbReference type="Proteomes" id="UP001240236">
    <property type="component" value="Unassembled WGS sequence"/>
</dbReference>
<reference evidence="2 3" key="1">
    <citation type="submission" date="2023-07" db="EMBL/GenBank/DDBJ databases">
        <title>Sequencing the genomes of 1000 actinobacteria strains.</title>
        <authorList>
            <person name="Klenk H.-P."/>
        </authorList>
    </citation>
    <scope>NUCLEOTIDE SEQUENCE [LARGE SCALE GENOMIC DNA]</scope>
    <source>
        <strain evidence="2 3">DSM 44709</strain>
    </source>
</reference>
<sequence length="142" mass="15797">METLEEAVRPAPAWRRRITGTLDGIRANPTGRIALKIGIGVLGAIVVAVGIVAIPLPGPGWGIVIVGLAIWAIEFAWARHLLHFTRKHVQAWTRWIMRQPWPLRSLLGLLCFVFVSAIVWLSLRLTLGIDLIQVGLNLLDRF</sequence>
<dbReference type="RefSeq" id="WP_307244801.1">
    <property type="nucleotide sequence ID" value="NZ_JAUSUZ010000001.1"/>
</dbReference>
<proteinExistence type="predicted"/>
<feature type="transmembrane region" description="Helical" evidence="1">
    <location>
        <begin position="33"/>
        <end position="54"/>
    </location>
</feature>
<gene>
    <name evidence="2" type="ORF">J2S42_006186</name>
</gene>
<accession>A0AAE3W692</accession>
<dbReference type="NCBIfam" id="TIGR02611">
    <property type="entry name" value="TIGR02611 family protein"/>
    <property type="match status" value="1"/>
</dbReference>
<keyword evidence="1" id="KW-1133">Transmembrane helix</keyword>
<organism evidence="2 3">
    <name type="scientific">Catenuloplanes indicus</name>
    <dbReference type="NCBI Taxonomy" id="137267"/>
    <lineage>
        <taxon>Bacteria</taxon>
        <taxon>Bacillati</taxon>
        <taxon>Actinomycetota</taxon>
        <taxon>Actinomycetes</taxon>
        <taxon>Micromonosporales</taxon>
        <taxon>Micromonosporaceae</taxon>
        <taxon>Catenuloplanes</taxon>
    </lineage>
</organism>
<feature type="transmembrane region" description="Helical" evidence="1">
    <location>
        <begin position="60"/>
        <end position="82"/>
    </location>
</feature>
<keyword evidence="1" id="KW-0812">Transmembrane</keyword>
<dbReference type="InterPro" id="IPR013434">
    <property type="entry name" value="CHP02611"/>
</dbReference>
<name>A0AAE3W692_9ACTN</name>
<comment type="caution">
    <text evidence="2">The sequence shown here is derived from an EMBL/GenBank/DDBJ whole genome shotgun (WGS) entry which is preliminary data.</text>
</comment>